<reference evidence="1" key="1">
    <citation type="submission" date="2018-05" db="EMBL/GenBank/DDBJ databases">
        <title>Draft genome of Mucuna pruriens seed.</title>
        <authorList>
            <person name="Nnadi N.E."/>
            <person name="Vos R."/>
            <person name="Hasami M.H."/>
            <person name="Devisetty U.K."/>
            <person name="Aguiy J.C."/>
        </authorList>
    </citation>
    <scope>NUCLEOTIDE SEQUENCE [LARGE SCALE GENOMIC DNA]</scope>
    <source>
        <strain evidence="1">JCA_2017</strain>
    </source>
</reference>
<sequence>PKSGPISITPYRIELFELSELKKQLEYLLEREFIRLACHHMSANIKVNNEGIPKNIFRTRYKHFEYAVKPLMTSWFTLGLQRGMRNTYKQFPYHDLEFVLLRFGDTTIPTKENIMSNALSKKGIACDFYDSSRDKPIKED</sequence>
<dbReference type="AlphaFoldDB" id="A0A371HLK9"/>
<comment type="caution">
    <text evidence="1">The sequence shown here is derived from an EMBL/GenBank/DDBJ whole genome shotgun (WGS) entry which is preliminary data.</text>
</comment>
<keyword evidence="2" id="KW-1185">Reference proteome</keyword>
<dbReference type="Proteomes" id="UP000257109">
    <property type="component" value="Unassembled WGS sequence"/>
</dbReference>
<feature type="non-terminal residue" evidence="1">
    <location>
        <position position="140"/>
    </location>
</feature>
<dbReference type="EMBL" id="QJKJ01002272">
    <property type="protein sequence ID" value="RDY03572.1"/>
    <property type="molecule type" value="Genomic_DNA"/>
</dbReference>
<proteinExistence type="predicted"/>
<gene>
    <name evidence="1" type="ORF">CR513_12838</name>
</gene>
<name>A0A371HLK9_MUCPR</name>
<organism evidence="1 2">
    <name type="scientific">Mucuna pruriens</name>
    <name type="common">Velvet bean</name>
    <name type="synonym">Dolichos pruriens</name>
    <dbReference type="NCBI Taxonomy" id="157652"/>
    <lineage>
        <taxon>Eukaryota</taxon>
        <taxon>Viridiplantae</taxon>
        <taxon>Streptophyta</taxon>
        <taxon>Embryophyta</taxon>
        <taxon>Tracheophyta</taxon>
        <taxon>Spermatophyta</taxon>
        <taxon>Magnoliopsida</taxon>
        <taxon>eudicotyledons</taxon>
        <taxon>Gunneridae</taxon>
        <taxon>Pentapetalae</taxon>
        <taxon>rosids</taxon>
        <taxon>fabids</taxon>
        <taxon>Fabales</taxon>
        <taxon>Fabaceae</taxon>
        <taxon>Papilionoideae</taxon>
        <taxon>50 kb inversion clade</taxon>
        <taxon>NPAAA clade</taxon>
        <taxon>indigoferoid/millettioid clade</taxon>
        <taxon>Phaseoleae</taxon>
        <taxon>Mucuna</taxon>
    </lineage>
</organism>
<protein>
    <submittedName>
        <fullName evidence="1">Uncharacterized protein</fullName>
    </submittedName>
</protein>
<accession>A0A371HLK9</accession>
<feature type="non-terminal residue" evidence="1">
    <location>
        <position position="1"/>
    </location>
</feature>
<evidence type="ECO:0000313" key="2">
    <source>
        <dbReference type="Proteomes" id="UP000257109"/>
    </source>
</evidence>
<evidence type="ECO:0000313" key="1">
    <source>
        <dbReference type="EMBL" id="RDY03572.1"/>
    </source>
</evidence>